<dbReference type="InterPro" id="IPR038765">
    <property type="entry name" value="Papain-like_cys_pep_sf"/>
</dbReference>
<protein>
    <submittedName>
        <fullName evidence="7">ULP_PROTEASE domain-containing protein</fullName>
    </submittedName>
</protein>
<evidence type="ECO:0000256" key="4">
    <source>
        <dbReference type="SAM" id="MobiDB-lite"/>
    </source>
</evidence>
<dbReference type="GO" id="GO:0006508">
    <property type="term" value="P:proteolysis"/>
    <property type="evidence" value="ECO:0007669"/>
    <property type="project" value="UniProtKB-KW"/>
</dbReference>
<feature type="region of interest" description="Disordered" evidence="4">
    <location>
        <begin position="209"/>
        <end position="239"/>
    </location>
</feature>
<feature type="domain" description="Ubiquitin-like protease family profile" evidence="5">
    <location>
        <begin position="40"/>
        <end position="496"/>
    </location>
</feature>
<keyword evidence="2" id="KW-0645">Protease</keyword>
<dbReference type="Proteomes" id="UP000492821">
    <property type="component" value="Unassembled WGS sequence"/>
</dbReference>
<dbReference type="SUPFAM" id="SSF54001">
    <property type="entry name" value="Cysteine proteinases"/>
    <property type="match status" value="1"/>
</dbReference>
<dbReference type="PROSITE" id="PS50600">
    <property type="entry name" value="ULP_PROTEASE"/>
    <property type="match status" value="1"/>
</dbReference>
<name>A0A7E4W9T9_PANRE</name>
<dbReference type="WBParaSite" id="Pan_g7999.t1">
    <property type="protein sequence ID" value="Pan_g7999.t1"/>
    <property type="gene ID" value="Pan_g7999"/>
</dbReference>
<sequence>MPTRRSRRLNPFVVTLDDKENQDPKIVIESKKRKPIDDTAIITDNDILSIKDQIDKYHVIQLANPSAWIDDVVIIELLRRRIVNVIPTTLLVDTIVWNKHFKLPSSWGPTKAKGQSNLLTYPSFSSNWEMAFVPTFVNDNHWILAVIHRHPASIVYYDTMHKPASRHTISKWTAIGALLTNKSLIPQMLTFQQATTIMPAPKRKLTDVDVSAASPSTTSPPTKAAAKTPTSTAVVPSPKRKRLSKPTVVALSSYTDFNDPTLNFQPKVFALYEIPVIRTVNTNKGPTQVINLMAFDRDNKSLEIGVWGNLATTLHADCSTAEFPIKAMFKGTYIKKERNRWSLNVDSDWPVAIRIDGSIEIVEQTNEEAAPSETSLIEVKKKIAGSKSMNIMHKNIRLEIFSDAVSFGGETMCDVSDGVFRARLVTSKVPFNLENGVTIRLNTFKAQFESVTGSSVFTLKPLSPIVQLFPVDDNDPVAVKYSDDDLEAIPFIQPDN</sequence>
<keyword evidence="6" id="KW-1185">Reference proteome</keyword>
<evidence type="ECO:0000313" key="7">
    <source>
        <dbReference type="WBParaSite" id="Pan_g7999.t1"/>
    </source>
</evidence>
<organism evidence="6 7">
    <name type="scientific">Panagrellus redivivus</name>
    <name type="common">Microworm</name>
    <dbReference type="NCBI Taxonomy" id="6233"/>
    <lineage>
        <taxon>Eukaryota</taxon>
        <taxon>Metazoa</taxon>
        <taxon>Ecdysozoa</taxon>
        <taxon>Nematoda</taxon>
        <taxon>Chromadorea</taxon>
        <taxon>Rhabditida</taxon>
        <taxon>Tylenchina</taxon>
        <taxon>Panagrolaimomorpha</taxon>
        <taxon>Panagrolaimoidea</taxon>
        <taxon>Panagrolaimidae</taxon>
        <taxon>Panagrellus</taxon>
    </lineage>
</organism>
<keyword evidence="3" id="KW-0378">Hydrolase</keyword>
<evidence type="ECO:0000259" key="5">
    <source>
        <dbReference type="PROSITE" id="PS50600"/>
    </source>
</evidence>
<dbReference type="Gene3D" id="3.40.395.10">
    <property type="entry name" value="Adenoviral Proteinase, Chain A"/>
    <property type="match status" value="1"/>
</dbReference>
<reference evidence="6" key="1">
    <citation type="journal article" date="2013" name="Genetics">
        <title>The draft genome and transcriptome of Panagrellus redivivus are shaped by the harsh demands of a free-living lifestyle.</title>
        <authorList>
            <person name="Srinivasan J."/>
            <person name="Dillman A.R."/>
            <person name="Macchietto M.G."/>
            <person name="Heikkinen L."/>
            <person name="Lakso M."/>
            <person name="Fracchia K.M."/>
            <person name="Antoshechkin I."/>
            <person name="Mortazavi A."/>
            <person name="Wong G."/>
            <person name="Sternberg P.W."/>
        </authorList>
    </citation>
    <scope>NUCLEOTIDE SEQUENCE [LARGE SCALE GENOMIC DNA]</scope>
    <source>
        <strain evidence="6">MT8872</strain>
    </source>
</reference>
<proteinExistence type="inferred from homology"/>
<evidence type="ECO:0000256" key="1">
    <source>
        <dbReference type="ARBA" id="ARBA00005234"/>
    </source>
</evidence>
<evidence type="ECO:0000313" key="6">
    <source>
        <dbReference type="Proteomes" id="UP000492821"/>
    </source>
</evidence>
<dbReference type="InterPro" id="IPR012340">
    <property type="entry name" value="NA-bd_OB-fold"/>
</dbReference>
<dbReference type="GO" id="GO:0008234">
    <property type="term" value="F:cysteine-type peptidase activity"/>
    <property type="evidence" value="ECO:0007669"/>
    <property type="project" value="InterPro"/>
</dbReference>
<comment type="similarity">
    <text evidence="1">Belongs to the peptidase C48 family.</text>
</comment>
<dbReference type="SUPFAM" id="SSF50249">
    <property type="entry name" value="Nucleic acid-binding proteins"/>
    <property type="match status" value="1"/>
</dbReference>
<accession>A0A7E4W9T9</accession>
<evidence type="ECO:0000256" key="2">
    <source>
        <dbReference type="ARBA" id="ARBA00022670"/>
    </source>
</evidence>
<reference evidence="7" key="2">
    <citation type="submission" date="2020-10" db="UniProtKB">
        <authorList>
            <consortium name="WormBaseParasite"/>
        </authorList>
    </citation>
    <scope>IDENTIFICATION</scope>
</reference>
<evidence type="ECO:0000256" key="3">
    <source>
        <dbReference type="ARBA" id="ARBA00022801"/>
    </source>
</evidence>
<dbReference type="AlphaFoldDB" id="A0A7E4W9T9"/>
<dbReference type="Gene3D" id="2.40.50.140">
    <property type="entry name" value="Nucleic acid-binding proteins"/>
    <property type="match status" value="1"/>
</dbReference>
<feature type="compositionally biased region" description="Low complexity" evidence="4">
    <location>
        <begin position="210"/>
        <end position="236"/>
    </location>
</feature>
<dbReference type="InterPro" id="IPR003653">
    <property type="entry name" value="Peptidase_C48_C"/>
</dbReference>